<keyword evidence="4" id="KW-1185">Reference proteome</keyword>
<feature type="region of interest" description="Disordered" evidence="1">
    <location>
        <begin position="261"/>
        <end position="291"/>
    </location>
</feature>
<feature type="signal peptide" evidence="2">
    <location>
        <begin position="1"/>
        <end position="19"/>
    </location>
</feature>
<gene>
    <name evidence="3" type="ORF">GGR12_000839</name>
</gene>
<protein>
    <recommendedName>
        <fullName evidence="5">TonB C-terminal domain-containing protein</fullName>
    </recommendedName>
</protein>
<evidence type="ECO:0000256" key="2">
    <source>
        <dbReference type="SAM" id="SignalP"/>
    </source>
</evidence>
<organism evidence="3 4">
    <name type="scientific">Brevundimonas lenta</name>
    <dbReference type="NCBI Taxonomy" id="424796"/>
    <lineage>
        <taxon>Bacteria</taxon>
        <taxon>Pseudomonadati</taxon>
        <taxon>Pseudomonadota</taxon>
        <taxon>Alphaproteobacteria</taxon>
        <taxon>Caulobacterales</taxon>
        <taxon>Caulobacteraceae</taxon>
        <taxon>Brevundimonas</taxon>
    </lineage>
</organism>
<dbReference type="AlphaFoldDB" id="A0A7W6JBD2"/>
<keyword evidence="2" id="KW-0732">Signal</keyword>
<evidence type="ECO:0000313" key="3">
    <source>
        <dbReference type="EMBL" id="MBB4082000.1"/>
    </source>
</evidence>
<reference evidence="3 4" key="1">
    <citation type="submission" date="2020-08" db="EMBL/GenBank/DDBJ databases">
        <title>Genomic Encyclopedia of Type Strains, Phase IV (KMG-IV): sequencing the most valuable type-strain genomes for metagenomic binning, comparative biology and taxonomic classification.</title>
        <authorList>
            <person name="Goeker M."/>
        </authorList>
    </citation>
    <scope>NUCLEOTIDE SEQUENCE [LARGE SCALE GENOMIC DNA]</scope>
    <source>
        <strain evidence="3 4">DSM 23960</strain>
    </source>
</reference>
<feature type="chain" id="PRO_5031347765" description="TonB C-terminal domain-containing protein" evidence="2">
    <location>
        <begin position="20"/>
        <end position="291"/>
    </location>
</feature>
<dbReference type="Proteomes" id="UP000529946">
    <property type="component" value="Unassembled WGS sequence"/>
</dbReference>
<feature type="compositionally biased region" description="Basic and acidic residues" evidence="1">
    <location>
        <begin position="262"/>
        <end position="291"/>
    </location>
</feature>
<evidence type="ECO:0000256" key="1">
    <source>
        <dbReference type="SAM" id="MobiDB-lite"/>
    </source>
</evidence>
<comment type="caution">
    <text evidence="3">The sequence shown here is derived from an EMBL/GenBank/DDBJ whole genome shotgun (WGS) entry which is preliminary data.</text>
</comment>
<name>A0A7W6JBD2_9CAUL</name>
<accession>A0A7W6JBD2</accession>
<sequence>MKKIIVALCISAVALPALAQDTGDWSLYRNHREKLVMAYTLFDNGLSLTTRCVDGGFEAIVGGLPEPTDADAPTRTIGLAFGDAPMSMQNWNVAINRAMAVSERPAPLARQMRQGGRLQVLVPNGAGPGRNLRYDVTLPASTTAIDDTLFACRRPLTDPRDAQLAALPDGGLPAGLTWVRTPVVEYPSTRYARGFAVVSCLTNPDGRLRDCAVESEHPVKGGFGEAARRAVVGSRVRRGDGSTGPIPQVMVTFRANFVTEGYETRSERDASRDQDRRTREESRNAREADGG</sequence>
<evidence type="ECO:0008006" key="5">
    <source>
        <dbReference type="Google" id="ProtNLM"/>
    </source>
</evidence>
<proteinExistence type="predicted"/>
<dbReference type="RefSeq" id="WP_183203132.1">
    <property type="nucleotide sequence ID" value="NZ_BAAAER010000004.1"/>
</dbReference>
<evidence type="ECO:0000313" key="4">
    <source>
        <dbReference type="Proteomes" id="UP000529946"/>
    </source>
</evidence>
<dbReference type="EMBL" id="JACIDM010000001">
    <property type="protein sequence ID" value="MBB4082000.1"/>
    <property type="molecule type" value="Genomic_DNA"/>
</dbReference>